<protein>
    <recommendedName>
        <fullName evidence="3 11">Kinetochore protein SPC25</fullName>
    </recommendedName>
</protein>
<evidence type="ECO:0000313" key="14">
    <source>
        <dbReference type="EMBL" id="KAK6485100.1"/>
    </source>
</evidence>
<keyword evidence="15" id="KW-1185">Reference proteome</keyword>
<evidence type="ECO:0000256" key="3">
    <source>
        <dbReference type="ARBA" id="ARBA00013692"/>
    </source>
</evidence>
<dbReference type="PANTHER" id="PTHR14281:SF0">
    <property type="entry name" value="KINETOCHORE PROTEIN SPC25"/>
    <property type="match status" value="1"/>
</dbReference>
<evidence type="ECO:0000256" key="2">
    <source>
        <dbReference type="ARBA" id="ARBA00006379"/>
    </source>
</evidence>
<gene>
    <name evidence="14" type="ORF">HHUSO_G13035</name>
</gene>
<dbReference type="CDD" id="cd23784">
    <property type="entry name" value="RWD_Spc25"/>
    <property type="match status" value="1"/>
</dbReference>
<reference evidence="14 15" key="1">
    <citation type="submission" date="2021-05" db="EMBL/GenBank/DDBJ databases">
        <authorList>
            <person name="Zahm M."/>
            <person name="Klopp C."/>
            <person name="Cabau C."/>
            <person name="Kuhl H."/>
            <person name="Suciu R."/>
            <person name="Ciorpac M."/>
            <person name="Holostenco D."/>
            <person name="Gessner J."/>
            <person name="Wuertz S."/>
            <person name="Hohne C."/>
            <person name="Stock M."/>
            <person name="Gislard M."/>
            <person name="Lluch J."/>
            <person name="Milhes M."/>
            <person name="Lampietro C."/>
            <person name="Lopez Roques C."/>
            <person name="Donnadieu C."/>
            <person name="Du K."/>
            <person name="Schartl M."/>
            <person name="Guiguen Y."/>
        </authorList>
    </citation>
    <scope>NUCLEOTIDE SEQUENCE [LARGE SCALE GENOMIC DNA]</scope>
    <source>
        <strain evidence="14">Hh-F2</strain>
        <tissue evidence="14">Blood</tissue>
    </source>
</reference>
<evidence type="ECO:0000256" key="6">
    <source>
        <dbReference type="ARBA" id="ARBA00022776"/>
    </source>
</evidence>
<evidence type="ECO:0000256" key="5">
    <source>
        <dbReference type="ARBA" id="ARBA00022618"/>
    </source>
</evidence>
<keyword evidence="11" id="KW-0995">Kinetochore</keyword>
<evidence type="ECO:0000256" key="8">
    <source>
        <dbReference type="ARBA" id="ARBA00023306"/>
    </source>
</evidence>
<evidence type="ECO:0000313" key="15">
    <source>
        <dbReference type="Proteomes" id="UP001369086"/>
    </source>
</evidence>
<keyword evidence="9 11" id="KW-0137">Centromere</keyword>
<evidence type="ECO:0000256" key="10">
    <source>
        <dbReference type="ARBA" id="ARBA00045419"/>
    </source>
</evidence>
<accession>A0ABR0ZJW9</accession>
<keyword evidence="6 11" id="KW-0498">Mitosis</keyword>
<comment type="caution">
    <text evidence="14">The sequence shown here is derived from an EMBL/GenBank/DDBJ whole genome shotgun (WGS) entry which is preliminary data.</text>
</comment>
<dbReference type="PANTHER" id="PTHR14281">
    <property type="entry name" value="KINETOCHORE PROTEIN SPC25-RELATED"/>
    <property type="match status" value="1"/>
</dbReference>
<dbReference type="Pfam" id="PF08234">
    <property type="entry name" value="Spindle_Spc25"/>
    <property type="match status" value="1"/>
</dbReference>
<name>A0ABR0ZJW9_HUSHU</name>
<evidence type="ECO:0000256" key="1">
    <source>
        <dbReference type="ARBA" id="ARBA00004584"/>
    </source>
</evidence>
<dbReference type="Proteomes" id="UP001369086">
    <property type="component" value="Unassembled WGS sequence"/>
</dbReference>
<comment type="subcellular location">
    <subcellularLocation>
        <location evidence="1">Chromosome</location>
        <location evidence="1">Centromere</location>
    </subcellularLocation>
    <subcellularLocation>
        <location evidence="11">Nucleus</location>
    </subcellularLocation>
    <subcellularLocation>
        <location evidence="11">Chromosome</location>
        <location evidence="11">Centromere</location>
        <location evidence="11">Kinetochore</location>
    </subcellularLocation>
</comment>
<evidence type="ECO:0000256" key="4">
    <source>
        <dbReference type="ARBA" id="ARBA00022454"/>
    </source>
</evidence>
<feature type="coiled-coil region" evidence="12">
    <location>
        <begin position="101"/>
        <end position="142"/>
    </location>
</feature>
<sequence length="249" mass="29390">MYKLLNQFSTRTRKLDRSMACITHSSVPGQLEKTLKQVRSKLLNQCIEETYITELTERKQAHKDAIKSYTDTCSKKYKEDEILFANFQTCRNDIEHQNVLVKEKMNEMSRILLDMQDKEKQKDDLIASIQQLREEQARKKDLMIAQNKANKDRLKTLQKSAETFESRLRLEIRKLQAEQLQFVFRNINHKDLECPYTFILWLNAEGEYTVISCDPPLECMPQLEKKVRETNNFSAFLANVRKEFAALNL</sequence>
<feature type="domain" description="Chromosome segregation protein Spc25 C-terminal" evidence="13">
    <location>
        <begin position="176"/>
        <end position="244"/>
    </location>
</feature>
<evidence type="ECO:0000256" key="12">
    <source>
        <dbReference type="SAM" id="Coils"/>
    </source>
</evidence>
<comment type="function">
    <text evidence="10">Acts as a component of the essential kinetochore-associated NDC80 complex, which is required for chromosome segregation and spindle checkpoint activity. Required for kinetochore integrity and the organization of stable microtubule binding sites in the outer plate of the kinetochore. The NDC80 complex synergistically enhances the affinity of the SKA1 complex for microtubules and may allow the NDC80 complex to track depolymerizing microtubules.</text>
</comment>
<keyword evidence="7 12" id="KW-0175">Coiled coil</keyword>
<proteinExistence type="inferred from homology"/>
<evidence type="ECO:0000259" key="13">
    <source>
        <dbReference type="Pfam" id="PF08234"/>
    </source>
</evidence>
<organism evidence="14 15">
    <name type="scientific">Huso huso</name>
    <name type="common">Beluga</name>
    <name type="synonym">Acipenser huso</name>
    <dbReference type="NCBI Taxonomy" id="61971"/>
    <lineage>
        <taxon>Eukaryota</taxon>
        <taxon>Metazoa</taxon>
        <taxon>Chordata</taxon>
        <taxon>Craniata</taxon>
        <taxon>Vertebrata</taxon>
        <taxon>Euteleostomi</taxon>
        <taxon>Actinopterygii</taxon>
        <taxon>Chondrostei</taxon>
        <taxon>Acipenseriformes</taxon>
        <taxon>Acipenseridae</taxon>
        <taxon>Huso</taxon>
    </lineage>
</organism>
<evidence type="ECO:0000256" key="11">
    <source>
        <dbReference type="RuleBase" id="RU367150"/>
    </source>
</evidence>
<dbReference type="InterPro" id="IPR045143">
    <property type="entry name" value="Spc25"/>
</dbReference>
<comment type="similarity">
    <text evidence="2 11">Belongs to the SPC25 family.</text>
</comment>
<keyword evidence="4 11" id="KW-0158">Chromosome</keyword>
<dbReference type="InterPro" id="IPR013255">
    <property type="entry name" value="Spc25_C"/>
</dbReference>
<keyword evidence="11" id="KW-0539">Nucleus</keyword>
<evidence type="ECO:0000256" key="9">
    <source>
        <dbReference type="ARBA" id="ARBA00023328"/>
    </source>
</evidence>
<dbReference type="Gene3D" id="3.30.457.50">
    <property type="entry name" value="Chromosome segregation protein Spc25"/>
    <property type="match status" value="1"/>
</dbReference>
<keyword evidence="5 11" id="KW-0132">Cell division</keyword>
<dbReference type="EMBL" id="JAHFZB010000010">
    <property type="protein sequence ID" value="KAK6485100.1"/>
    <property type="molecule type" value="Genomic_DNA"/>
</dbReference>
<comment type="subunit">
    <text evidence="11">Component of the NDC80 complex.</text>
</comment>
<evidence type="ECO:0000256" key="7">
    <source>
        <dbReference type="ARBA" id="ARBA00023054"/>
    </source>
</evidence>
<keyword evidence="8 11" id="KW-0131">Cell cycle</keyword>